<organism evidence="4 5">
    <name type="scientific">Alteromonas mediterranea</name>
    <dbReference type="NCBI Taxonomy" id="314275"/>
    <lineage>
        <taxon>Bacteria</taxon>
        <taxon>Pseudomonadati</taxon>
        <taxon>Pseudomonadota</taxon>
        <taxon>Gammaproteobacteria</taxon>
        <taxon>Alteromonadales</taxon>
        <taxon>Alteromonadaceae</taxon>
        <taxon>Alteromonas/Salinimonas group</taxon>
        <taxon>Alteromonas</taxon>
    </lineage>
</organism>
<dbReference type="GO" id="GO:0032259">
    <property type="term" value="P:methylation"/>
    <property type="evidence" value="ECO:0007669"/>
    <property type="project" value="UniProtKB-KW"/>
</dbReference>
<geneLocation type="plasmid" evidence="5">
    <name>pamcp48-600</name>
</geneLocation>
<dbReference type="PROSITE" id="PS00092">
    <property type="entry name" value="N6_MTASE"/>
    <property type="match status" value="1"/>
</dbReference>
<keyword evidence="3" id="KW-0949">S-adenosyl-L-methionine</keyword>
<dbReference type="EMBL" id="CP018025">
    <property type="protein sequence ID" value="APD92142.1"/>
    <property type="molecule type" value="Genomic_DNA"/>
</dbReference>
<reference evidence="4 5" key="1">
    <citation type="submission" date="2016-11" db="EMBL/GenBank/DDBJ databases">
        <title>Networking in microbes: conjugative elements and plasmids in the genus Alteromonas.</title>
        <authorList>
            <person name="Lopez-Perez M."/>
            <person name="Ramon-Marco N."/>
            <person name="Rodriguez-Valera F."/>
        </authorList>
    </citation>
    <scope>NUCLEOTIDE SEQUENCE [LARGE SCALE GENOMIC DNA]</scope>
    <source>
        <strain evidence="4 5">CP48</strain>
        <plasmid evidence="5">pamcp48-600</plasmid>
    </source>
</reference>
<evidence type="ECO:0000256" key="1">
    <source>
        <dbReference type="ARBA" id="ARBA00022603"/>
    </source>
</evidence>
<gene>
    <name evidence="4" type="ORF">BM524_19675</name>
</gene>
<evidence type="ECO:0000313" key="4">
    <source>
        <dbReference type="EMBL" id="APD92142.1"/>
    </source>
</evidence>
<evidence type="ECO:0000313" key="5">
    <source>
        <dbReference type="Proteomes" id="UP000182101"/>
    </source>
</evidence>
<accession>A0AAC9JFM7</accession>
<evidence type="ECO:0000256" key="3">
    <source>
        <dbReference type="ARBA" id="ARBA00022691"/>
    </source>
</evidence>
<keyword evidence="4" id="KW-0614">Plasmid</keyword>
<keyword evidence="2" id="KW-0808">Transferase</keyword>
<dbReference type="GO" id="GO:0003676">
    <property type="term" value="F:nucleic acid binding"/>
    <property type="evidence" value="ECO:0007669"/>
    <property type="project" value="InterPro"/>
</dbReference>
<evidence type="ECO:0000256" key="2">
    <source>
        <dbReference type="ARBA" id="ARBA00022679"/>
    </source>
</evidence>
<dbReference type="InterPro" id="IPR002052">
    <property type="entry name" value="DNA_methylase_N6_adenine_CS"/>
</dbReference>
<dbReference type="InterPro" id="IPR029063">
    <property type="entry name" value="SAM-dependent_MTases_sf"/>
</dbReference>
<dbReference type="Gene3D" id="3.40.50.150">
    <property type="entry name" value="Vaccinia Virus protein VP39"/>
    <property type="match status" value="1"/>
</dbReference>
<name>A0AAC9JFM7_9ALTE</name>
<dbReference type="AlphaFoldDB" id="A0AAC9JFM7"/>
<keyword evidence="1" id="KW-0489">Methyltransferase</keyword>
<dbReference type="SUPFAM" id="SSF53335">
    <property type="entry name" value="S-adenosyl-L-methionine-dependent methyltransferases"/>
    <property type="match status" value="1"/>
</dbReference>
<protein>
    <submittedName>
        <fullName evidence="4">Uncharacterized protein</fullName>
    </submittedName>
</protein>
<dbReference type="GO" id="GO:0008168">
    <property type="term" value="F:methyltransferase activity"/>
    <property type="evidence" value="ECO:0007669"/>
    <property type="project" value="UniProtKB-KW"/>
</dbReference>
<dbReference type="Proteomes" id="UP000182101">
    <property type="component" value="Plasmid pAMCP48-600"/>
</dbReference>
<proteinExistence type="predicted"/>
<dbReference type="RefSeq" id="WP_071960753.1">
    <property type="nucleotide sequence ID" value="NZ_CP018028.1"/>
</dbReference>
<sequence>MVMTAGLKDYSDVHFTDEHVARKVIEHFKPSGRILEPFRGSGIFYNALPKGTKWCEINEGRDFFEFNEKVDWIVSNPPFSNLTDIMRHSFNISENTVYLVPLSKIYSSAPRLRLVRDLAGIKEELNFGPGRDIGFDIGFPFAAIHFKRGYFGPTLKSWDYFDV</sequence>